<organism evidence="1 2">
    <name type="scientific">Streptomyces racemochromogenes</name>
    <dbReference type="NCBI Taxonomy" id="67353"/>
    <lineage>
        <taxon>Bacteria</taxon>
        <taxon>Bacillati</taxon>
        <taxon>Actinomycetota</taxon>
        <taxon>Actinomycetes</taxon>
        <taxon>Kitasatosporales</taxon>
        <taxon>Streptomycetaceae</taxon>
        <taxon>Streptomyces</taxon>
    </lineage>
</organism>
<accession>A0ABW7PEV2</accession>
<protein>
    <submittedName>
        <fullName evidence="1">Uncharacterized protein</fullName>
    </submittedName>
</protein>
<dbReference type="RefSeq" id="WP_395510711.1">
    <property type="nucleotide sequence ID" value="NZ_JBBDHD010000041.1"/>
</dbReference>
<dbReference type="EMBL" id="JBBDHD010000041">
    <property type="protein sequence ID" value="MFH7596902.1"/>
    <property type="molecule type" value="Genomic_DNA"/>
</dbReference>
<reference evidence="1 2" key="1">
    <citation type="submission" date="2024-03" db="EMBL/GenBank/DDBJ databases">
        <title>Whole genome sequencing of Streptomyces racemochromogenes, to identify antimicrobial biosynthetic gene clusters.</title>
        <authorList>
            <person name="Suryawanshi P."/>
            <person name="Krishnaraj P.U."/>
            <person name="Arun Y.P."/>
            <person name="Suryawanshi M.P."/>
            <person name="Rakshit O."/>
        </authorList>
    </citation>
    <scope>NUCLEOTIDE SEQUENCE [LARGE SCALE GENOMIC DNA]</scope>
    <source>
        <strain evidence="1 2">AUDT626</strain>
    </source>
</reference>
<comment type="caution">
    <text evidence="1">The sequence shown here is derived from an EMBL/GenBank/DDBJ whole genome shotgun (WGS) entry which is preliminary data.</text>
</comment>
<proteinExistence type="predicted"/>
<sequence>MRAEARRERRIAAVPTPLRPAARGFAEVLVARRENAERLGPRPNQLKTIEIRLDTARDLALHPTRRATPPGQA</sequence>
<gene>
    <name evidence="1" type="ORF">WDV06_17640</name>
</gene>
<evidence type="ECO:0000313" key="2">
    <source>
        <dbReference type="Proteomes" id="UP001610631"/>
    </source>
</evidence>
<dbReference type="Proteomes" id="UP001610631">
    <property type="component" value="Unassembled WGS sequence"/>
</dbReference>
<keyword evidence="2" id="KW-1185">Reference proteome</keyword>
<name>A0ABW7PEV2_9ACTN</name>
<evidence type="ECO:0000313" key="1">
    <source>
        <dbReference type="EMBL" id="MFH7596902.1"/>
    </source>
</evidence>